<dbReference type="Proteomes" id="UP000799424">
    <property type="component" value="Unassembled WGS sequence"/>
</dbReference>
<sequence>MTDPALQAIGRTKKYIFQHCDKYLNAARQVRSLNDEIFAIFNPIDNQEAARRVCVDNKAAHILRDEFIQQEFGYYTVYPEEDKLPRSMRTIVEAELGHSPSTTLKVATCGEPLYGPWAYLEDVQWSNELRSYPSREKDITSVLIGVGYPLAPSRVTKEQQVACTRQCLQWCWHNLTGVLKSMGINADIKWDYVSISGVSFGSYMAILAYSLSNSPDFNEGREGFRVRNVILNDLVVDEQRREPNDYVGLPISRKKATKDAQDVLERLERMPFEIPRSGSKPPTFMYGAPVFPISHQFPNLMVLTQAVQILKDASAHLDRSTRFWIRQATEDRFVNPKVMEAFAMEMREIYDMEVHFQFEKGRMHVESYNAPLSPEYIFFVEASFLG</sequence>
<reference evidence="1" key="1">
    <citation type="journal article" date="2020" name="Stud. Mycol.">
        <title>101 Dothideomycetes genomes: a test case for predicting lifestyles and emergence of pathogens.</title>
        <authorList>
            <person name="Haridas S."/>
            <person name="Albert R."/>
            <person name="Binder M."/>
            <person name="Bloem J."/>
            <person name="Labutti K."/>
            <person name="Salamov A."/>
            <person name="Andreopoulos B."/>
            <person name="Baker S."/>
            <person name="Barry K."/>
            <person name="Bills G."/>
            <person name="Bluhm B."/>
            <person name="Cannon C."/>
            <person name="Castanera R."/>
            <person name="Culley D."/>
            <person name="Daum C."/>
            <person name="Ezra D."/>
            <person name="Gonzalez J."/>
            <person name="Henrissat B."/>
            <person name="Kuo A."/>
            <person name="Liang C."/>
            <person name="Lipzen A."/>
            <person name="Lutzoni F."/>
            <person name="Magnuson J."/>
            <person name="Mondo S."/>
            <person name="Nolan M."/>
            <person name="Ohm R."/>
            <person name="Pangilinan J."/>
            <person name="Park H.-J."/>
            <person name="Ramirez L."/>
            <person name="Alfaro M."/>
            <person name="Sun H."/>
            <person name="Tritt A."/>
            <person name="Yoshinaga Y."/>
            <person name="Zwiers L.-H."/>
            <person name="Turgeon B."/>
            <person name="Goodwin S."/>
            <person name="Spatafora J."/>
            <person name="Crous P."/>
            <person name="Grigoriev I."/>
        </authorList>
    </citation>
    <scope>NUCLEOTIDE SEQUENCE</scope>
    <source>
        <strain evidence="1">CBS 113818</strain>
    </source>
</reference>
<name>A0A6A6ZBH1_9PLEO</name>
<evidence type="ECO:0000313" key="2">
    <source>
        <dbReference type="Proteomes" id="UP000799424"/>
    </source>
</evidence>
<accession>A0A6A6ZBH1</accession>
<dbReference type="AlphaFoldDB" id="A0A6A6ZBH1"/>
<gene>
    <name evidence="1" type="ORF">CC86DRAFT_414258</name>
</gene>
<dbReference type="OrthoDB" id="3798153at2759"/>
<evidence type="ECO:0008006" key="3">
    <source>
        <dbReference type="Google" id="ProtNLM"/>
    </source>
</evidence>
<proteinExistence type="predicted"/>
<organism evidence="1 2">
    <name type="scientific">Ophiobolus disseminans</name>
    <dbReference type="NCBI Taxonomy" id="1469910"/>
    <lineage>
        <taxon>Eukaryota</taxon>
        <taxon>Fungi</taxon>
        <taxon>Dikarya</taxon>
        <taxon>Ascomycota</taxon>
        <taxon>Pezizomycotina</taxon>
        <taxon>Dothideomycetes</taxon>
        <taxon>Pleosporomycetidae</taxon>
        <taxon>Pleosporales</taxon>
        <taxon>Pleosporineae</taxon>
        <taxon>Phaeosphaeriaceae</taxon>
        <taxon>Ophiobolus</taxon>
    </lineage>
</organism>
<dbReference type="EMBL" id="MU006268">
    <property type="protein sequence ID" value="KAF2818049.1"/>
    <property type="molecule type" value="Genomic_DNA"/>
</dbReference>
<protein>
    <recommendedName>
        <fullName evidence="3">Alpha/beta-hydrolase</fullName>
    </recommendedName>
</protein>
<keyword evidence="2" id="KW-1185">Reference proteome</keyword>
<evidence type="ECO:0000313" key="1">
    <source>
        <dbReference type="EMBL" id="KAF2818049.1"/>
    </source>
</evidence>